<feature type="compositionally biased region" description="Low complexity" evidence="5">
    <location>
        <begin position="12"/>
        <end position="26"/>
    </location>
</feature>
<feature type="transmembrane region" description="Helical" evidence="6">
    <location>
        <begin position="154"/>
        <end position="173"/>
    </location>
</feature>
<evidence type="ECO:0008006" key="9">
    <source>
        <dbReference type="Google" id="ProtNLM"/>
    </source>
</evidence>
<dbReference type="AlphaFoldDB" id="A0AA38HFB3"/>
<evidence type="ECO:0000256" key="2">
    <source>
        <dbReference type="ARBA" id="ARBA00022692"/>
    </source>
</evidence>
<evidence type="ECO:0000256" key="3">
    <source>
        <dbReference type="ARBA" id="ARBA00022989"/>
    </source>
</evidence>
<keyword evidence="8" id="KW-1185">Reference proteome</keyword>
<evidence type="ECO:0000256" key="6">
    <source>
        <dbReference type="SAM" id="Phobius"/>
    </source>
</evidence>
<evidence type="ECO:0000313" key="7">
    <source>
        <dbReference type="EMBL" id="KAI9639700.1"/>
    </source>
</evidence>
<reference evidence="7" key="1">
    <citation type="journal article" date="2022" name="G3 (Bethesda)">
        <title>High quality genome of the basidiomycete yeast Dioszegia hungarica PDD-24b-2 isolated from cloud water.</title>
        <authorList>
            <person name="Jarrige D."/>
            <person name="Haridas S."/>
            <person name="Bleykasten-Grosshans C."/>
            <person name="Joly M."/>
            <person name="Nadalig T."/>
            <person name="Sancelme M."/>
            <person name="Vuilleumier S."/>
            <person name="Grigoriev I.V."/>
            <person name="Amato P."/>
            <person name="Bringel F."/>
        </authorList>
    </citation>
    <scope>NUCLEOTIDE SEQUENCE</scope>
    <source>
        <strain evidence="7">PDD-24b-2</strain>
    </source>
</reference>
<keyword evidence="4 6" id="KW-0472">Membrane</keyword>
<sequence>MLHRRPPGGGSSASSSPAPASAPGPSNTAYTPLRRRESAGLYPTPSSATKARYPLPSPGLGGYPSPIASVGSPNMLGLSSPINIGGQPNAYGYSGGAGGQYGGGNTFDLSSEGAGKGREAGDMKEVILGGIRRAVERSRRGVADAMRLDRSWNLAWKMINLLSLLLLSFFSIVVSPSLGPALSDSRHTKEIGMWYNLLLSWPVFAVCFWVNSSWGPRISRRAQTLLHPSYRHQPSPASTPVKPTFSTPSSLPDPSALISPLFKGVARIMLIADFTLMSRLISIIPVVGRALGFGYMCIITGYYCFEWTFARRGWSLDHRVSYVQERTAYMLAFGLIPTFLTSLSTPLINMSIFALLYPFFVIQALVSRPPGLSASSITSPGSSLPPTPTEPSSGGGGNNPFFAERDMTNGWRGRVGAGVPMFVLARYGLEVLGWFEGAVGRKLGGGARKERAGKRLG</sequence>
<feature type="region of interest" description="Disordered" evidence="5">
    <location>
        <begin position="376"/>
        <end position="400"/>
    </location>
</feature>
<comment type="subcellular location">
    <subcellularLocation>
        <location evidence="1">Membrane</location>
        <topology evidence="1">Multi-pass membrane protein</topology>
    </subcellularLocation>
</comment>
<evidence type="ECO:0000256" key="1">
    <source>
        <dbReference type="ARBA" id="ARBA00004141"/>
    </source>
</evidence>
<evidence type="ECO:0000256" key="5">
    <source>
        <dbReference type="SAM" id="MobiDB-lite"/>
    </source>
</evidence>
<gene>
    <name evidence="7" type="ORF">MKK02DRAFT_40022</name>
</gene>
<feature type="region of interest" description="Disordered" evidence="5">
    <location>
        <begin position="1"/>
        <end position="57"/>
    </location>
</feature>
<dbReference type="PANTHER" id="PTHR21389">
    <property type="entry name" value="P53 INDUCED PROTEIN"/>
    <property type="match status" value="1"/>
</dbReference>
<dbReference type="Proteomes" id="UP001164286">
    <property type="component" value="Unassembled WGS sequence"/>
</dbReference>
<accession>A0AA38HFB3</accession>
<feature type="transmembrane region" description="Helical" evidence="6">
    <location>
        <begin position="331"/>
        <end position="360"/>
    </location>
</feature>
<dbReference type="InterPro" id="IPR059112">
    <property type="entry name" value="CysZ/EI24"/>
</dbReference>
<evidence type="ECO:0000313" key="8">
    <source>
        <dbReference type="Proteomes" id="UP001164286"/>
    </source>
</evidence>
<dbReference type="Pfam" id="PF07264">
    <property type="entry name" value="EI24"/>
    <property type="match status" value="1"/>
</dbReference>
<organism evidence="7 8">
    <name type="scientific">Dioszegia hungarica</name>
    <dbReference type="NCBI Taxonomy" id="4972"/>
    <lineage>
        <taxon>Eukaryota</taxon>
        <taxon>Fungi</taxon>
        <taxon>Dikarya</taxon>
        <taxon>Basidiomycota</taxon>
        <taxon>Agaricomycotina</taxon>
        <taxon>Tremellomycetes</taxon>
        <taxon>Tremellales</taxon>
        <taxon>Bulleribasidiaceae</taxon>
        <taxon>Dioszegia</taxon>
    </lineage>
</organism>
<proteinExistence type="predicted"/>
<dbReference type="GO" id="GO:0005783">
    <property type="term" value="C:endoplasmic reticulum"/>
    <property type="evidence" value="ECO:0007669"/>
    <property type="project" value="TreeGrafter"/>
</dbReference>
<dbReference type="RefSeq" id="XP_052949477.1">
    <property type="nucleotide sequence ID" value="XM_053090902.1"/>
</dbReference>
<evidence type="ECO:0000256" key="4">
    <source>
        <dbReference type="ARBA" id="ARBA00023136"/>
    </source>
</evidence>
<keyword evidence="2 6" id="KW-0812">Transmembrane</keyword>
<comment type="caution">
    <text evidence="7">The sequence shown here is derived from an EMBL/GenBank/DDBJ whole genome shotgun (WGS) entry which is preliminary data.</text>
</comment>
<keyword evidence="3 6" id="KW-1133">Transmembrane helix</keyword>
<dbReference type="EMBL" id="JAKWFO010000001">
    <property type="protein sequence ID" value="KAI9639700.1"/>
    <property type="molecule type" value="Genomic_DNA"/>
</dbReference>
<dbReference type="GeneID" id="77730107"/>
<protein>
    <recommendedName>
        <fullName evidence="9">EI24-domain-containing protein</fullName>
    </recommendedName>
</protein>
<dbReference type="GO" id="GO:0016236">
    <property type="term" value="P:macroautophagy"/>
    <property type="evidence" value="ECO:0007669"/>
    <property type="project" value="TreeGrafter"/>
</dbReference>
<name>A0AA38HFB3_9TREE</name>
<feature type="transmembrane region" description="Helical" evidence="6">
    <location>
        <begin position="193"/>
        <end position="211"/>
    </location>
</feature>
<dbReference type="PANTHER" id="PTHR21389:SF0">
    <property type="entry name" value="ETOPOSIDE-INDUCED PROTEIN 2.4 HOMOLOG"/>
    <property type="match status" value="1"/>
</dbReference>
<dbReference type="GO" id="GO:0016020">
    <property type="term" value="C:membrane"/>
    <property type="evidence" value="ECO:0007669"/>
    <property type="project" value="UniProtKB-SubCell"/>
</dbReference>